<accession>A0A9D9DMS7</accession>
<keyword evidence="1" id="KW-1133">Transmembrane helix</keyword>
<gene>
    <name evidence="3" type="ORF">IAC68_04935</name>
</gene>
<dbReference type="InterPro" id="IPR029052">
    <property type="entry name" value="Metallo-depent_PP-like"/>
</dbReference>
<dbReference type="CDD" id="cd07385">
    <property type="entry name" value="MPP_YkuE_C"/>
    <property type="match status" value="1"/>
</dbReference>
<reference evidence="3" key="2">
    <citation type="journal article" date="2021" name="PeerJ">
        <title>Extensive microbial diversity within the chicken gut microbiome revealed by metagenomics and culture.</title>
        <authorList>
            <person name="Gilroy R."/>
            <person name="Ravi A."/>
            <person name="Getino M."/>
            <person name="Pursley I."/>
            <person name="Horton D.L."/>
            <person name="Alikhan N.F."/>
            <person name="Baker D."/>
            <person name="Gharbi K."/>
            <person name="Hall N."/>
            <person name="Watson M."/>
            <person name="Adriaenssens E.M."/>
            <person name="Foster-Nyarko E."/>
            <person name="Jarju S."/>
            <person name="Secka A."/>
            <person name="Antonio M."/>
            <person name="Oren A."/>
            <person name="Chaudhuri R.R."/>
            <person name="La Ragione R."/>
            <person name="Hildebrand F."/>
            <person name="Pallen M.J."/>
        </authorList>
    </citation>
    <scope>NUCLEOTIDE SEQUENCE</scope>
    <source>
        <strain evidence="3">15467</strain>
    </source>
</reference>
<dbReference type="SUPFAM" id="SSF56300">
    <property type="entry name" value="Metallo-dependent phosphatases"/>
    <property type="match status" value="1"/>
</dbReference>
<evidence type="ECO:0000259" key="2">
    <source>
        <dbReference type="Pfam" id="PF00149"/>
    </source>
</evidence>
<proteinExistence type="predicted"/>
<dbReference type="EMBL" id="JADINB010000110">
    <property type="protein sequence ID" value="MBO8429256.1"/>
    <property type="molecule type" value="Genomic_DNA"/>
</dbReference>
<feature type="transmembrane region" description="Helical" evidence="1">
    <location>
        <begin position="36"/>
        <end position="61"/>
    </location>
</feature>
<evidence type="ECO:0000256" key="1">
    <source>
        <dbReference type="SAM" id="Phobius"/>
    </source>
</evidence>
<keyword evidence="1" id="KW-0812">Transmembrane</keyword>
<dbReference type="Proteomes" id="UP000823635">
    <property type="component" value="Unassembled WGS sequence"/>
</dbReference>
<dbReference type="PANTHER" id="PTHR31302">
    <property type="entry name" value="TRANSMEMBRANE PROTEIN WITH METALLOPHOSPHOESTERASE DOMAIN-RELATED"/>
    <property type="match status" value="1"/>
</dbReference>
<feature type="domain" description="Calcineurin-like phosphoesterase" evidence="2">
    <location>
        <begin position="112"/>
        <end position="276"/>
    </location>
</feature>
<dbReference type="Gene3D" id="3.60.21.10">
    <property type="match status" value="1"/>
</dbReference>
<evidence type="ECO:0000313" key="4">
    <source>
        <dbReference type="Proteomes" id="UP000823635"/>
    </source>
</evidence>
<comment type="caution">
    <text evidence="3">The sequence shown here is derived from an EMBL/GenBank/DDBJ whole genome shotgun (WGS) entry which is preliminary data.</text>
</comment>
<dbReference type="InterPro" id="IPR004843">
    <property type="entry name" value="Calcineurin-like_PHP"/>
</dbReference>
<sequence>MKFLKVMIMLFIVAVLLFPTLMFIREEMHANKFFHILYTASSIWLAITLYLSVLLILVLILKLFGLIIPHSYALCCAIVAIILISGYINFTTPAIREFKIELSGKSGQGHSLRIVAASDIHLGYGINKARLEKYVSLINSQNPDLILISGDLVDSSVEPLYESKMEEELRQLKAKYGIYMVPGNHEYISGIEKCGEFIRHTPIVMLRDSVITIGGKVNIAGRDDRSNRNRKTVRELLTAADSTLPVIILDHQPADKEVEDAVKQKATLALYGHTHKGQIWPFSLLTRAIYTHNYGYRKIGKTHIYVSSGLGLWGPPLRIGSRSEIAVIDFTLRN</sequence>
<dbReference type="AlphaFoldDB" id="A0A9D9DMS7"/>
<name>A0A9D9DMS7_9BACT</name>
<dbReference type="GO" id="GO:0016787">
    <property type="term" value="F:hydrolase activity"/>
    <property type="evidence" value="ECO:0007669"/>
    <property type="project" value="InterPro"/>
</dbReference>
<protein>
    <submittedName>
        <fullName evidence="3">Metallophosphoesterase</fullName>
    </submittedName>
</protein>
<dbReference type="InterPro" id="IPR051158">
    <property type="entry name" value="Metallophosphoesterase_sf"/>
</dbReference>
<organism evidence="3 4">
    <name type="scientific">Candidatus Egerieousia excrementavium</name>
    <dbReference type="NCBI Taxonomy" id="2840778"/>
    <lineage>
        <taxon>Bacteria</taxon>
        <taxon>Pseudomonadati</taxon>
        <taxon>Bacteroidota</taxon>
        <taxon>Bacteroidia</taxon>
        <taxon>Bacteroidales</taxon>
        <taxon>Candidatus Egerieousia</taxon>
    </lineage>
</organism>
<keyword evidence="1" id="KW-0472">Membrane</keyword>
<reference evidence="3" key="1">
    <citation type="submission" date="2020-10" db="EMBL/GenBank/DDBJ databases">
        <authorList>
            <person name="Gilroy R."/>
        </authorList>
    </citation>
    <scope>NUCLEOTIDE SEQUENCE</scope>
    <source>
        <strain evidence="3">15467</strain>
    </source>
</reference>
<dbReference type="PANTHER" id="PTHR31302:SF0">
    <property type="entry name" value="TRANSMEMBRANE PROTEIN WITH METALLOPHOSPHOESTERASE DOMAIN"/>
    <property type="match status" value="1"/>
</dbReference>
<feature type="transmembrane region" description="Helical" evidence="1">
    <location>
        <begin position="67"/>
        <end position="90"/>
    </location>
</feature>
<evidence type="ECO:0000313" key="3">
    <source>
        <dbReference type="EMBL" id="MBO8429256.1"/>
    </source>
</evidence>
<dbReference type="Pfam" id="PF00149">
    <property type="entry name" value="Metallophos"/>
    <property type="match status" value="1"/>
</dbReference>
<feature type="transmembrane region" description="Helical" evidence="1">
    <location>
        <begin position="6"/>
        <end position="24"/>
    </location>
</feature>